<evidence type="ECO:0000313" key="6">
    <source>
        <dbReference type="EMBL" id="CAA9311114.1"/>
    </source>
</evidence>
<dbReference type="GO" id="GO:0005576">
    <property type="term" value="C:extracellular region"/>
    <property type="evidence" value="ECO:0007669"/>
    <property type="project" value="UniProtKB-SubCell"/>
</dbReference>
<dbReference type="InterPro" id="IPR012334">
    <property type="entry name" value="Pectin_lyas_fold"/>
</dbReference>
<evidence type="ECO:0000256" key="4">
    <source>
        <dbReference type="SAM" id="SignalP"/>
    </source>
</evidence>
<dbReference type="NCBIfam" id="NF033679">
    <property type="entry name" value="DNRLRE_dom"/>
    <property type="match status" value="1"/>
</dbReference>
<dbReference type="Pfam" id="PF24517">
    <property type="entry name" value="CBM96"/>
    <property type="match status" value="1"/>
</dbReference>
<evidence type="ECO:0000256" key="2">
    <source>
        <dbReference type="ARBA" id="ARBA00022525"/>
    </source>
</evidence>
<evidence type="ECO:0000259" key="5">
    <source>
        <dbReference type="Pfam" id="PF24517"/>
    </source>
</evidence>
<feature type="chain" id="PRO_5039540051" description="Carbohydrate-binding module family 96 domain-containing protein" evidence="4">
    <location>
        <begin position="29"/>
        <end position="584"/>
    </location>
</feature>
<dbReference type="InterPro" id="IPR055372">
    <property type="entry name" value="CBM96"/>
</dbReference>
<sequence>MPSSAASSPSSRRSVSLLLAAGVLAATAAQVATPGTAEAATTVSTTSLAVADVAVREDQPTTKLGTATTLRTDGSPFAQSYLRFQVGGHAGAISKAVLQVYSHTTSDAGVVARPVASTWSETGTTWATRPTVGAIVAKSGPTQEATWASLDVTSLVKTNGTVDIALTSTSTTGRSLASREAGATRAARLVVTSLPAISTVTVPTTSAVPPLLITPGGAGTRDGSSWSNAGDLVDLPRFVAQRPTGGEIWVRGDAGPYRPASSIGLRTGGAAGAPVVVRGVDGTGASTARPVIVGTRTAPYSSTGNDGNDIFKLYTGAKNLTFSNLSFTNVGTAFNVGGNAQDIAVQDVNATNVRRFFTNYLGAGETTANLSGLTMRRVTVKGFSKSVLRLANDSHRVLLEDVTGDSERQDGDDFAMGVVLDGTAHDVVMRRVVMRNAHDSLHAYMNGDGFATERGVYDVRLEDTLATGNTDAGYDLKSTRTTLVNARAEDNKRNFRFWAADTTVQGCTGLAPRTRGGSGSQAQVWAGANAGVTLSGCTLQDASAATIVFDLDTGARVTTTGTVLSHSSSAQLKRLASGAALQLG</sequence>
<dbReference type="EMBL" id="CADCUB010000027">
    <property type="protein sequence ID" value="CAA9311114.1"/>
    <property type="molecule type" value="Genomic_DNA"/>
</dbReference>
<accession>A0A6J4KQB4</accession>
<name>A0A6J4KQB4_9ACTN</name>
<dbReference type="AlphaFoldDB" id="A0A6J4KQB4"/>
<evidence type="ECO:0000256" key="3">
    <source>
        <dbReference type="ARBA" id="ARBA00022729"/>
    </source>
</evidence>
<dbReference type="PROSITE" id="PS51318">
    <property type="entry name" value="TAT"/>
    <property type="match status" value="1"/>
</dbReference>
<dbReference type="InterPro" id="IPR011050">
    <property type="entry name" value="Pectin_lyase_fold/virulence"/>
</dbReference>
<dbReference type="Gene3D" id="2.160.20.10">
    <property type="entry name" value="Single-stranded right-handed beta-helix, Pectin lyase-like"/>
    <property type="match status" value="1"/>
</dbReference>
<keyword evidence="2" id="KW-0964">Secreted</keyword>
<dbReference type="SUPFAM" id="SSF51126">
    <property type="entry name" value="Pectin lyase-like"/>
    <property type="match status" value="1"/>
</dbReference>
<dbReference type="InterPro" id="IPR006311">
    <property type="entry name" value="TAT_signal"/>
</dbReference>
<organism evidence="6">
    <name type="scientific">uncultured Frankineae bacterium</name>
    <dbReference type="NCBI Taxonomy" id="437475"/>
    <lineage>
        <taxon>Bacteria</taxon>
        <taxon>Bacillati</taxon>
        <taxon>Actinomycetota</taxon>
        <taxon>Actinomycetes</taxon>
        <taxon>Frankiales</taxon>
        <taxon>environmental samples</taxon>
    </lineage>
</organism>
<reference evidence="6" key="1">
    <citation type="submission" date="2020-02" db="EMBL/GenBank/DDBJ databases">
        <authorList>
            <person name="Meier V. D."/>
        </authorList>
    </citation>
    <scope>NUCLEOTIDE SEQUENCE</scope>
    <source>
        <strain evidence="6">AVDCRST_MAG07</strain>
    </source>
</reference>
<keyword evidence="3 4" id="KW-0732">Signal</keyword>
<gene>
    <name evidence="6" type="ORF">AVDCRST_MAG07-595</name>
</gene>
<evidence type="ECO:0000256" key="1">
    <source>
        <dbReference type="ARBA" id="ARBA00004613"/>
    </source>
</evidence>
<comment type="subcellular location">
    <subcellularLocation>
        <location evidence="1">Secreted</location>
    </subcellularLocation>
</comment>
<feature type="signal peptide" evidence="4">
    <location>
        <begin position="1"/>
        <end position="28"/>
    </location>
</feature>
<protein>
    <recommendedName>
        <fullName evidence="5">Carbohydrate-binding module family 96 domain-containing protein</fullName>
    </recommendedName>
</protein>
<proteinExistence type="predicted"/>
<feature type="domain" description="Carbohydrate-binding module family 96" evidence="5">
    <location>
        <begin position="45"/>
        <end position="192"/>
    </location>
</feature>